<dbReference type="AlphaFoldDB" id="Q22PF6"/>
<accession>Q22PF6</accession>
<feature type="domain" description="CLASP N-terminal" evidence="1">
    <location>
        <begin position="75"/>
        <end position="267"/>
    </location>
</feature>
<name>Q22PF6_TETTS</name>
<sequence length="305" mass="34562">MEQQVKEELNIDLKMTQNVSSNAVNDGSSSNSASQVYITFEDLPQNNQFVYELIDEVNEQNKQKVFDIKGELSNSNNWKAQFTALDQLRALNKFRSEDFITKVFPKTFDLVIALIDSIRSNLSKNALLLVKEIFLVNKLSALEPEAIPIILRKLFDKAISDKMFLKQEAKNAILQMEKNDEALFDCNLGGLSELCFDKNASICELACQSLHNIIIQNKHNIDKLSVDAYNNLIATLSKCLEGKRALLKKLAKEMCQAIHQQKGDNAFSSLSQPEQQQIIQAISQPKNDSKPSFRDFLAQKKKDQI</sequence>
<dbReference type="eggNOG" id="ENOG502SZEJ">
    <property type="taxonomic scope" value="Eukaryota"/>
</dbReference>
<dbReference type="Proteomes" id="UP000009168">
    <property type="component" value="Unassembled WGS sequence"/>
</dbReference>
<dbReference type="OrthoDB" id="297298at2759"/>
<dbReference type="InterPro" id="IPR016024">
    <property type="entry name" value="ARM-type_fold"/>
</dbReference>
<protein>
    <submittedName>
        <fullName evidence="2">CLASP amine-terminal protein</fullName>
    </submittedName>
</protein>
<dbReference type="Pfam" id="PF12348">
    <property type="entry name" value="CLASP_N"/>
    <property type="match status" value="1"/>
</dbReference>
<dbReference type="GeneID" id="7842366"/>
<dbReference type="HOGENOM" id="CLU_913626_0_0_1"/>
<evidence type="ECO:0000313" key="2">
    <source>
        <dbReference type="EMBL" id="EAR87153.1"/>
    </source>
</evidence>
<dbReference type="InterPro" id="IPR024395">
    <property type="entry name" value="CLASP_N_dom"/>
</dbReference>
<proteinExistence type="predicted"/>
<dbReference type="RefSeq" id="XP_001007398.1">
    <property type="nucleotide sequence ID" value="XM_001007398.3"/>
</dbReference>
<gene>
    <name evidence="2" type="ORF">TTHERM_00361880</name>
</gene>
<evidence type="ECO:0000313" key="3">
    <source>
        <dbReference type="Proteomes" id="UP000009168"/>
    </source>
</evidence>
<dbReference type="Gene3D" id="1.25.10.10">
    <property type="entry name" value="Leucine-rich Repeat Variant"/>
    <property type="match status" value="1"/>
</dbReference>
<dbReference type="EMBL" id="GG662855">
    <property type="protein sequence ID" value="EAR87153.1"/>
    <property type="molecule type" value="Genomic_DNA"/>
</dbReference>
<dbReference type="OMA" id="YKLQTHS"/>
<dbReference type="InParanoid" id="Q22PF6"/>
<evidence type="ECO:0000259" key="1">
    <source>
        <dbReference type="Pfam" id="PF12348"/>
    </source>
</evidence>
<organism evidence="2 3">
    <name type="scientific">Tetrahymena thermophila (strain SB210)</name>
    <dbReference type="NCBI Taxonomy" id="312017"/>
    <lineage>
        <taxon>Eukaryota</taxon>
        <taxon>Sar</taxon>
        <taxon>Alveolata</taxon>
        <taxon>Ciliophora</taxon>
        <taxon>Intramacronucleata</taxon>
        <taxon>Oligohymenophorea</taxon>
        <taxon>Hymenostomatida</taxon>
        <taxon>Tetrahymenina</taxon>
        <taxon>Tetrahymenidae</taxon>
        <taxon>Tetrahymena</taxon>
    </lineage>
</organism>
<keyword evidence="3" id="KW-1185">Reference proteome</keyword>
<dbReference type="InterPro" id="IPR011989">
    <property type="entry name" value="ARM-like"/>
</dbReference>
<dbReference type="KEGG" id="tet:TTHERM_00361880"/>
<reference evidence="3" key="1">
    <citation type="journal article" date="2006" name="PLoS Biol.">
        <title>Macronuclear genome sequence of the ciliate Tetrahymena thermophila, a model eukaryote.</title>
        <authorList>
            <person name="Eisen J.A."/>
            <person name="Coyne R.S."/>
            <person name="Wu M."/>
            <person name="Wu D."/>
            <person name="Thiagarajan M."/>
            <person name="Wortman J.R."/>
            <person name="Badger J.H."/>
            <person name="Ren Q."/>
            <person name="Amedeo P."/>
            <person name="Jones K.M."/>
            <person name="Tallon L.J."/>
            <person name="Delcher A.L."/>
            <person name="Salzberg S.L."/>
            <person name="Silva J.C."/>
            <person name="Haas B.J."/>
            <person name="Majoros W.H."/>
            <person name="Farzad M."/>
            <person name="Carlton J.M."/>
            <person name="Smith R.K. Jr."/>
            <person name="Garg J."/>
            <person name="Pearlman R.E."/>
            <person name="Karrer K.M."/>
            <person name="Sun L."/>
            <person name="Manning G."/>
            <person name="Elde N.C."/>
            <person name="Turkewitz A.P."/>
            <person name="Asai D.J."/>
            <person name="Wilkes D.E."/>
            <person name="Wang Y."/>
            <person name="Cai H."/>
            <person name="Collins K."/>
            <person name="Stewart B.A."/>
            <person name="Lee S.R."/>
            <person name="Wilamowska K."/>
            <person name="Weinberg Z."/>
            <person name="Ruzzo W.L."/>
            <person name="Wloga D."/>
            <person name="Gaertig J."/>
            <person name="Frankel J."/>
            <person name="Tsao C.-C."/>
            <person name="Gorovsky M.A."/>
            <person name="Keeling P.J."/>
            <person name="Waller R.F."/>
            <person name="Patron N.J."/>
            <person name="Cherry J.M."/>
            <person name="Stover N.A."/>
            <person name="Krieger C.J."/>
            <person name="del Toro C."/>
            <person name="Ryder H.F."/>
            <person name="Williamson S.C."/>
            <person name="Barbeau R.A."/>
            <person name="Hamilton E.P."/>
            <person name="Orias E."/>
        </authorList>
    </citation>
    <scope>NUCLEOTIDE SEQUENCE [LARGE SCALE GENOMIC DNA]</scope>
    <source>
        <strain evidence="3">SB210</strain>
    </source>
</reference>
<dbReference type="SUPFAM" id="SSF48371">
    <property type="entry name" value="ARM repeat"/>
    <property type="match status" value="1"/>
</dbReference>